<evidence type="ECO:0000313" key="2">
    <source>
        <dbReference type="EMBL" id="RUR18772.1"/>
    </source>
</evidence>
<dbReference type="Proteomes" id="UP000247152">
    <property type="component" value="Unassembled WGS sequence"/>
</dbReference>
<dbReference type="AlphaFoldDB" id="A0A317TX24"/>
<proteinExistence type="predicted"/>
<evidence type="ECO:0000313" key="1">
    <source>
        <dbReference type="EMBL" id="PWY53951.1"/>
    </source>
</evidence>
<evidence type="ECO:0000313" key="3">
    <source>
        <dbReference type="Proteomes" id="UP000247152"/>
    </source>
</evidence>
<reference evidence="1 3" key="1">
    <citation type="submission" date="2018-05" db="EMBL/GenBank/DDBJ databases">
        <title>Legionella qingyii sp.nov., whole genome shotgun sequence.</title>
        <authorList>
            <person name="Wu H."/>
            <person name="Zhu Q."/>
            <person name="Hu C."/>
        </authorList>
    </citation>
    <scope>NUCLEOTIDE SEQUENCE [LARGE SCALE GENOMIC DNA]</scope>
    <source>
        <strain evidence="1 3">HEB18</strain>
    </source>
</reference>
<reference evidence="2 4" key="2">
    <citation type="submission" date="2018-12" db="EMBL/GenBank/DDBJ databases">
        <title>Legionella sp,whole genome shotgun sequence.</title>
        <authorList>
            <person name="Wu H."/>
        </authorList>
    </citation>
    <scope>NUCLEOTIDE SEQUENCE [LARGE SCALE GENOMIC DNA]</scope>
    <source>
        <strain evidence="2">Km489</strain>
        <strain evidence="4">km489</strain>
    </source>
</reference>
<dbReference type="OrthoDB" id="5652446at2"/>
<name>A0A317TX24_9GAMM</name>
<dbReference type="EMBL" id="QHJG01000053">
    <property type="protein sequence ID" value="PWY53951.1"/>
    <property type="molecule type" value="Genomic_DNA"/>
</dbReference>
<protein>
    <submittedName>
        <fullName evidence="1">Uncharacterized protein</fullName>
    </submittedName>
</protein>
<organism evidence="1 3">
    <name type="scientific">Legionella qingyii</name>
    <dbReference type="NCBI Taxonomy" id="2184757"/>
    <lineage>
        <taxon>Bacteria</taxon>
        <taxon>Pseudomonadati</taxon>
        <taxon>Pseudomonadota</taxon>
        <taxon>Gammaproteobacteria</taxon>
        <taxon>Legionellales</taxon>
        <taxon>Legionellaceae</taxon>
        <taxon>Legionella</taxon>
    </lineage>
</organism>
<gene>
    <name evidence="1" type="ORF">DGG96_19580</name>
    <name evidence="2" type="ORF">ELY20_16340</name>
</gene>
<sequence length="68" mass="7841">MYASSYPQKLLKKINCPVYCLVLVERFHSLLKPGKSRKARRRGQINRYKANDLADTAVVFLVGFLLNK</sequence>
<dbReference type="EMBL" id="RZGX01000034">
    <property type="protein sequence ID" value="RUR18772.1"/>
    <property type="molecule type" value="Genomic_DNA"/>
</dbReference>
<accession>A0A317TX24</accession>
<dbReference type="Proteomes" id="UP000287374">
    <property type="component" value="Unassembled WGS sequence"/>
</dbReference>
<comment type="caution">
    <text evidence="1">The sequence shown here is derived from an EMBL/GenBank/DDBJ whole genome shotgun (WGS) entry which is preliminary data.</text>
</comment>
<evidence type="ECO:0000313" key="4">
    <source>
        <dbReference type="Proteomes" id="UP000287374"/>
    </source>
</evidence>
<keyword evidence="4" id="KW-1185">Reference proteome</keyword>